<evidence type="ECO:0000256" key="1">
    <source>
        <dbReference type="SAM" id="MobiDB-lite"/>
    </source>
</evidence>
<dbReference type="Pfam" id="PF13731">
    <property type="entry name" value="WxL"/>
    <property type="match status" value="1"/>
</dbReference>
<reference evidence="4 6" key="2">
    <citation type="journal article" date="2020" name="Int. J. Syst. Evol. Microbiol.">
        <title>Vagococcus xieshaowenii sp. nov., isolated from snow finch (Montifringilla taczanowskii) cloacal content.</title>
        <authorList>
            <person name="Ge Y."/>
            <person name="Yang J."/>
            <person name="Lai X.H."/>
            <person name="Zhang G."/>
            <person name="Jin D."/>
            <person name="Lu S."/>
            <person name="Wang B."/>
            <person name="Huang Y."/>
            <person name="Huang Y."/>
            <person name="Ren Z."/>
            <person name="Zhang X."/>
            <person name="Xu J."/>
        </authorList>
    </citation>
    <scope>NUCLEOTIDE SEQUENCE [LARGE SCALE GENOMIC DNA]</scope>
    <source>
        <strain evidence="4">Personal::cf-49</strain>
        <strain evidence="6">personal::cf-49</strain>
    </source>
</reference>
<feature type="chain" id="PRO_5042569542" evidence="2">
    <location>
        <begin position="29"/>
        <end position="297"/>
    </location>
</feature>
<dbReference type="Proteomes" id="UP000297725">
    <property type="component" value="Unassembled WGS sequence"/>
</dbReference>
<dbReference type="InterPro" id="IPR027994">
    <property type="entry name" value="WxL_dom"/>
</dbReference>
<evidence type="ECO:0000313" key="7">
    <source>
        <dbReference type="Proteomes" id="UP000297725"/>
    </source>
</evidence>
<evidence type="ECO:0000313" key="5">
    <source>
        <dbReference type="EMBL" id="TFZ39238.1"/>
    </source>
</evidence>
<evidence type="ECO:0000259" key="3">
    <source>
        <dbReference type="Pfam" id="PF13731"/>
    </source>
</evidence>
<sequence length="297" mass="32099">MKKTKIITTTLLSTLVLGTISATTVVNAEEEVKEYNTNAAVGFEANDEPAPPVDPENPDPTEPIDPVDPIKPTDPEQPGPTPTVGPLSIDFASTLYFGNQKISTADETYFAAAQLSKNSDETFDETTNYVQITDSRGLTEGRWELRVSQPSAFISDESKQELSSAKIYFTDIALVSQEGNTSKYPVLNNDGFFLESGSTEIVATANEANQGLGTWVTRFGSKGTLVENEEGKEVEIAGKTVTVKGKYAEQTTKLSPQVRLEVPGAANKVAELYSTKIIWTLSDTPDNGEENTEGDTL</sequence>
<proteinExistence type="predicted"/>
<evidence type="ECO:0000313" key="4">
    <source>
        <dbReference type="EMBL" id="QCA28950.1"/>
    </source>
</evidence>
<dbReference type="RefSeq" id="WP_135255228.1">
    <property type="nucleotide sequence ID" value="NZ_CP038865.1"/>
</dbReference>
<keyword evidence="2" id="KW-0732">Signal</keyword>
<evidence type="ECO:0000256" key="2">
    <source>
        <dbReference type="SAM" id="SignalP"/>
    </source>
</evidence>
<keyword evidence="6" id="KW-1185">Reference proteome</keyword>
<feature type="compositionally biased region" description="Pro residues" evidence="1">
    <location>
        <begin position="49"/>
        <end position="63"/>
    </location>
</feature>
<feature type="domain" description="WxL" evidence="3">
    <location>
        <begin position="31"/>
        <end position="285"/>
    </location>
</feature>
<dbReference type="AlphaFoldDB" id="A0AAJ5EDS9"/>
<reference evidence="5 7" key="1">
    <citation type="submission" date="2019-03" db="EMBL/GenBank/DDBJ databases">
        <title>Vagococcus sp. was isolated fron gut of Carduelis flavirostris.</title>
        <authorList>
            <person name="Ge Y."/>
        </authorList>
    </citation>
    <scope>NUCLEOTIDE SEQUENCE [LARGE SCALE GENOMIC DNA]</scope>
    <source>
        <strain evidence="5 7">CF-210</strain>
    </source>
</reference>
<dbReference type="EMBL" id="CP038865">
    <property type="protein sequence ID" value="QCA28950.1"/>
    <property type="molecule type" value="Genomic_DNA"/>
</dbReference>
<organism evidence="5 7">
    <name type="scientific">Vagococcus xieshaowenii</name>
    <dbReference type="NCBI Taxonomy" id="2562451"/>
    <lineage>
        <taxon>Bacteria</taxon>
        <taxon>Bacillati</taxon>
        <taxon>Bacillota</taxon>
        <taxon>Bacilli</taxon>
        <taxon>Lactobacillales</taxon>
        <taxon>Enterococcaceae</taxon>
        <taxon>Vagococcus</taxon>
    </lineage>
</organism>
<accession>A0AAJ5EDS9</accession>
<name>A0AAJ5EDS9_9ENTE</name>
<feature type="region of interest" description="Disordered" evidence="1">
    <location>
        <begin position="36"/>
        <end position="85"/>
    </location>
</feature>
<gene>
    <name evidence="5" type="ORF">E4031_09535</name>
    <name evidence="4" type="ORF">E4Z98_06330</name>
</gene>
<feature type="signal peptide" evidence="2">
    <location>
        <begin position="1"/>
        <end position="28"/>
    </location>
</feature>
<dbReference type="Proteomes" id="UP000296883">
    <property type="component" value="Chromosome"/>
</dbReference>
<protein>
    <submittedName>
        <fullName evidence="5">WxL domain-containing protein</fullName>
    </submittedName>
</protein>
<evidence type="ECO:0000313" key="6">
    <source>
        <dbReference type="Proteomes" id="UP000296883"/>
    </source>
</evidence>
<dbReference type="EMBL" id="SRHU01000037">
    <property type="protein sequence ID" value="TFZ39238.1"/>
    <property type="molecule type" value="Genomic_DNA"/>
</dbReference>